<proteinExistence type="predicted"/>
<dbReference type="EMBL" id="JAEUBD010001266">
    <property type="protein sequence ID" value="KAH3663244.1"/>
    <property type="molecule type" value="Genomic_DNA"/>
</dbReference>
<evidence type="ECO:0000313" key="1">
    <source>
        <dbReference type="EMBL" id="KAH3663244.1"/>
    </source>
</evidence>
<keyword evidence="2" id="KW-1185">Reference proteome</keyword>
<reference evidence="1" key="2">
    <citation type="submission" date="2021-01" db="EMBL/GenBank/DDBJ databases">
        <authorList>
            <person name="Schikora-Tamarit M.A."/>
        </authorList>
    </citation>
    <scope>NUCLEOTIDE SEQUENCE</scope>
    <source>
        <strain evidence="1">NCAIM Y.01608</strain>
    </source>
</reference>
<protein>
    <submittedName>
        <fullName evidence="1">Uncharacterized protein</fullName>
    </submittedName>
</protein>
<evidence type="ECO:0000313" key="2">
    <source>
        <dbReference type="Proteomes" id="UP000788993"/>
    </source>
</evidence>
<name>A0A9P8T2J4_9ASCO</name>
<accession>A0A9P8T2J4</accession>
<comment type="caution">
    <text evidence="1">The sequence shown here is derived from an EMBL/GenBank/DDBJ whole genome shotgun (WGS) entry which is preliminary data.</text>
</comment>
<dbReference type="Proteomes" id="UP000788993">
    <property type="component" value="Unassembled WGS sequence"/>
</dbReference>
<organism evidence="1 2">
    <name type="scientific">Ogataea polymorpha</name>
    <dbReference type="NCBI Taxonomy" id="460523"/>
    <lineage>
        <taxon>Eukaryota</taxon>
        <taxon>Fungi</taxon>
        <taxon>Dikarya</taxon>
        <taxon>Ascomycota</taxon>
        <taxon>Saccharomycotina</taxon>
        <taxon>Pichiomycetes</taxon>
        <taxon>Pichiales</taxon>
        <taxon>Pichiaceae</taxon>
        <taxon>Ogataea</taxon>
    </lineage>
</organism>
<gene>
    <name evidence="1" type="ORF">OGATHE_004820</name>
</gene>
<reference evidence="1" key="1">
    <citation type="journal article" date="2021" name="Open Biol.">
        <title>Shared evolutionary footprints suggest mitochondrial oxidative damage underlies multiple complex I losses in fungi.</title>
        <authorList>
            <person name="Schikora-Tamarit M.A."/>
            <person name="Marcet-Houben M."/>
            <person name="Nosek J."/>
            <person name="Gabaldon T."/>
        </authorList>
    </citation>
    <scope>NUCLEOTIDE SEQUENCE</scope>
    <source>
        <strain evidence="1">NCAIM Y.01608</strain>
    </source>
</reference>
<sequence length="135" mass="14882">MRRFRSVGHQPSTLRSQCWCSVTDAKPRHRVSRGSLSTLIQMLFLALLSMEKVCTMSVSVSSSVYAMEKELTEAHPQNRQCDGSAWNTLKVLGLNWPILTDFSIVPEFTSISSAVRSHALTNIPTNGTGSITAPE</sequence>
<dbReference type="AlphaFoldDB" id="A0A9P8T2J4"/>